<dbReference type="Gene3D" id="1.20.1600.10">
    <property type="entry name" value="Outer membrane efflux proteins (OEP)"/>
    <property type="match status" value="1"/>
</dbReference>
<evidence type="ECO:0000313" key="9">
    <source>
        <dbReference type="Proteomes" id="UP001165498"/>
    </source>
</evidence>
<keyword evidence="4" id="KW-1134">Transmembrane beta strand</keyword>
<evidence type="ECO:0000256" key="1">
    <source>
        <dbReference type="ARBA" id="ARBA00004442"/>
    </source>
</evidence>
<evidence type="ECO:0000256" key="3">
    <source>
        <dbReference type="ARBA" id="ARBA00022448"/>
    </source>
</evidence>
<sequence>MSDALRAAELAVEDKQQLAAAAQRLRLPELSADIRFADSKKTLAIPLGPLEPLAAQYGIDSPVVIENRSWRTRPILQATLPLYSGGAIPAQQRLSAAAVQQAEAERALQADTLLTRLVQAYFGQSLAERVVAARQQAREGLQQHLADTRRLKEQGFATQAQQLQVQVARDQAEREFQRALNDQDSARETLALLLRSAPVQTSTPLFVLPEPIAAREHFRGQAVAAHPQLARLQAIVAQSREGVRLQQARQRPTVFAFGQYDAHKEDATLVEPDWALGVGIRYTFLSGGRSQQVAAARARSEQAEAALREVRVELDIAVTRAYAAMSNAATQFTLLQSAIAQAEENLRLQTLSFREGQATSLDVIDARTALVGAQVARAQAAYQFDVALAQLLEASGGSGEFPRYAELPDRIDVQ</sequence>
<dbReference type="Proteomes" id="UP001165498">
    <property type="component" value="Unassembled WGS sequence"/>
</dbReference>
<comment type="subcellular location">
    <subcellularLocation>
        <location evidence="1">Cell outer membrane</location>
    </subcellularLocation>
</comment>
<organism evidence="8 9">
    <name type="scientific">Tahibacter harae</name>
    <dbReference type="NCBI Taxonomy" id="2963937"/>
    <lineage>
        <taxon>Bacteria</taxon>
        <taxon>Pseudomonadati</taxon>
        <taxon>Pseudomonadota</taxon>
        <taxon>Gammaproteobacteria</taxon>
        <taxon>Lysobacterales</taxon>
        <taxon>Rhodanobacteraceae</taxon>
        <taxon>Tahibacter</taxon>
    </lineage>
</organism>
<dbReference type="EMBL" id="JANFQO010000001">
    <property type="protein sequence ID" value="MCQ4163424.1"/>
    <property type="molecule type" value="Genomic_DNA"/>
</dbReference>
<dbReference type="InterPro" id="IPR051906">
    <property type="entry name" value="TolC-like"/>
</dbReference>
<evidence type="ECO:0000256" key="2">
    <source>
        <dbReference type="ARBA" id="ARBA00007613"/>
    </source>
</evidence>
<evidence type="ECO:0000256" key="7">
    <source>
        <dbReference type="ARBA" id="ARBA00023237"/>
    </source>
</evidence>
<evidence type="ECO:0000313" key="8">
    <source>
        <dbReference type="EMBL" id="MCQ4163424.1"/>
    </source>
</evidence>
<dbReference type="RefSeq" id="WP_255910566.1">
    <property type="nucleotide sequence ID" value="NZ_JANFQO010000001.1"/>
</dbReference>
<name>A0ABT1QLM3_9GAMM</name>
<dbReference type="PANTHER" id="PTHR30026:SF5">
    <property type="entry name" value="ABC-TYPE EFFLUX SYSTEM SECRETIN COMPONENT"/>
    <property type="match status" value="1"/>
</dbReference>
<comment type="similarity">
    <text evidence="2">Belongs to the outer membrane factor (OMF) (TC 1.B.17) family.</text>
</comment>
<comment type="caution">
    <text evidence="8">The sequence shown here is derived from an EMBL/GenBank/DDBJ whole genome shotgun (WGS) entry which is preliminary data.</text>
</comment>
<keyword evidence="5" id="KW-0812">Transmembrane</keyword>
<evidence type="ECO:0000256" key="4">
    <source>
        <dbReference type="ARBA" id="ARBA00022452"/>
    </source>
</evidence>
<reference evidence="8" key="1">
    <citation type="submission" date="2022-07" db="EMBL/GenBank/DDBJ databases">
        <title>Tahibacter sp., a new gammaproteobacterium isolated from the silt sample collected at pig farm.</title>
        <authorList>
            <person name="Chen H."/>
        </authorList>
    </citation>
    <scope>NUCLEOTIDE SEQUENCE</scope>
    <source>
        <strain evidence="8">P2K</strain>
    </source>
</reference>
<accession>A0ABT1QLM3</accession>
<evidence type="ECO:0000256" key="6">
    <source>
        <dbReference type="ARBA" id="ARBA00023136"/>
    </source>
</evidence>
<gene>
    <name evidence="8" type="ORF">NM961_01750</name>
</gene>
<keyword evidence="9" id="KW-1185">Reference proteome</keyword>
<dbReference type="PANTHER" id="PTHR30026">
    <property type="entry name" value="OUTER MEMBRANE PROTEIN TOLC"/>
    <property type="match status" value="1"/>
</dbReference>
<evidence type="ECO:0000256" key="5">
    <source>
        <dbReference type="ARBA" id="ARBA00022692"/>
    </source>
</evidence>
<dbReference type="SUPFAM" id="SSF56954">
    <property type="entry name" value="Outer membrane efflux proteins (OEP)"/>
    <property type="match status" value="1"/>
</dbReference>
<keyword evidence="7" id="KW-0998">Cell outer membrane</keyword>
<proteinExistence type="inferred from homology"/>
<dbReference type="InterPro" id="IPR003423">
    <property type="entry name" value="OMP_efflux"/>
</dbReference>
<protein>
    <submittedName>
        <fullName evidence="8">TolC family protein</fullName>
    </submittedName>
</protein>
<keyword evidence="3" id="KW-0813">Transport</keyword>
<keyword evidence="6" id="KW-0472">Membrane</keyword>
<dbReference type="Pfam" id="PF02321">
    <property type="entry name" value="OEP"/>
    <property type="match status" value="2"/>
</dbReference>